<comment type="caution">
    <text evidence="1">The sequence shown here is derived from an EMBL/GenBank/DDBJ whole genome shotgun (WGS) entry which is preliminary data.</text>
</comment>
<sequence length="165" mass="17428">MALVSLFSEATSLGAKPALWLRSGMRDVSLVSTPGGFPHLLPGLDVRRGVDEVSVPDAAPPGPVVRDGHGGVDELIVDHVSVVRHQAAAGQLAVAALRPRAHHLTVDGQELADVEGEALQSEFDGKVVLFEEFAAGGLFCAGSSERLTLIRMFDMVLVAVQQRSK</sequence>
<keyword evidence="2" id="KW-1185">Reference proteome</keyword>
<name>A0A7J5XQ35_DISMA</name>
<evidence type="ECO:0000313" key="1">
    <source>
        <dbReference type="EMBL" id="KAF3839140.1"/>
    </source>
</evidence>
<organism evidence="1 2">
    <name type="scientific">Dissostichus mawsoni</name>
    <name type="common">Antarctic cod</name>
    <dbReference type="NCBI Taxonomy" id="36200"/>
    <lineage>
        <taxon>Eukaryota</taxon>
        <taxon>Metazoa</taxon>
        <taxon>Chordata</taxon>
        <taxon>Craniata</taxon>
        <taxon>Vertebrata</taxon>
        <taxon>Euteleostomi</taxon>
        <taxon>Actinopterygii</taxon>
        <taxon>Neopterygii</taxon>
        <taxon>Teleostei</taxon>
        <taxon>Neoteleostei</taxon>
        <taxon>Acanthomorphata</taxon>
        <taxon>Eupercaria</taxon>
        <taxon>Perciformes</taxon>
        <taxon>Notothenioidei</taxon>
        <taxon>Nototheniidae</taxon>
        <taxon>Dissostichus</taxon>
    </lineage>
</organism>
<protein>
    <submittedName>
        <fullName evidence="1">Uncharacterized protein</fullName>
    </submittedName>
</protein>
<accession>A0A7J5XQ35</accession>
<reference evidence="1 2" key="1">
    <citation type="submission" date="2020-03" db="EMBL/GenBank/DDBJ databases">
        <title>Dissostichus mawsoni Genome sequencing and assembly.</title>
        <authorList>
            <person name="Park H."/>
        </authorList>
    </citation>
    <scope>NUCLEOTIDE SEQUENCE [LARGE SCALE GENOMIC DNA]</scope>
    <source>
        <strain evidence="1">DM0001</strain>
        <tissue evidence="1">Muscle</tissue>
    </source>
</reference>
<proteinExistence type="predicted"/>
<dbReference type="AlphaFoldDB" id="A0A7J5XQ35"/>
<gene>
    <name evidence="1" type="ORF">F7725_017857</name>
</gene>
<evidence type="ECO:0000313" key="2">
    <source>
        <dbReference type="Proteomes" id="UP000518266"/>
    </source>
</evidence>
<dbReference type="EMBL" id="JAAKFY010000021">
    <property type="protein sequence ID" value="KAF3839140.1"/>
    <property type="molecule type" value="Genomic_DNA"/>
</dbReference>
<dbReference type="Proteomes" id="UP000518266">
    <property type="component" value="Unassembled WGS sequence"/>
</dbReference>